<dbReference type="EMBL" id="JAJLJH010000003">
    <property type="protein sequence ID" value="MCK9686937.1"/>
    <property type="molecule type" value="Genomic_DNA"/>
</dbReference>
<proteinExistence type="predicted"/>
<evidence type="ECO:0000256" key="1">
    <source>
        <dbReference type="SAM" id="MobiDB-lite"/>
    </source>
</evidence>
<organism evidence="2 3">
    <name type="scientific">Scleromatobacter humisilvae</name>
    <dbReference type="NCBI Taxonomy" id="2897159"/>
    <lineage>
        <taxon>Bacteria</taxon>
        <taxon>Pseudomonadati</taxon>
        <taxon>Pseudomonadota</taxon>
        <taxon>Betaproteobacteria</taxon>
        <taxon>Burkholderiales</taxon>
        <taxon>Sphaerotilaceae</taxon>
        <taxon>Scleromatobacter</taxon>
    </lineage>
</organism>
<dbReference type="AlphaFoldDB" id="A0A9X1YJP7"/>
<evidence type="ECO:0000313" key="3">
    <source>
        <dbReference type="Proteomes" id="UP001139353"/>
    </source>
</evidence>
<dbReference type="Proteomes" id="UP001139353">
    <property type="component" value="Unassembled WGS sequence"/>
</dbReference>
<evidence type="ECO:0000313" key="2">
    <source>
        <dbReference type="EMBL" id="MCK9686937.1"/>
    </source>
</evidence>
<comment type="caution">
    <text evidence="2">The sequence shown here is derived from an EMBL/GenBank/DDBJ whole genome shotgun (WGS) entry which is preliminary data.</text>
</comment>
<reference evidence="2" key="1">
    <citation type="submission" date="2021-11" db="EMBL/GenBank/DDBJ databases">
        <title>BS-T2-15 a new species belonging to the Comamonadaceae family isolated from the soil of a French oak forest.</title>
        <authorList>
            <person name="Mieszkin S."/>
            <person name="Alain K."/>
        </authorList>
    </citation>
    <scope>NUCLEOTIDE SEQUENCE</scope>
    <source>
        <strain evidence="2">BS-T2-15</strain>
    </source>
</reference>
<accession>A0A9X1YJP7</accession>
<keyword evidence="3" id="KW-1185">Reference proteome</keyword>
<dbReference type="RefSeq" id="WP_275682974.1">
    <property type="nucleotide sequence ID" value="NZ_JAJLJH010000003.1"/>
</dbReference>
<feature type="region of interest" description="Disordered" evidence="1">
    <location>
        <begin position="1"/>
        <end position="86"/>
    </location>
</feature>
<protein>
    <submittedName>
        <fullName evidence="2">Uncharacterized protein</fullName>
    </submittedName>
</protein>
<sequence length="86" mass="8409">MDIKQDPNSIPNFNSGGRLGEPQRAEPEQVQSSVELDPSAGGDGAASEAAGHESLLGDGSGVGKPKAAQDPSKTGGGAIDGLVGAP</sequence>
<name>A0A9X1YJP7_9BURK</name>
<gene>
    <name evidence="2" type="ORF">LPC04_14590</name>
</gene>
<feature type="compositionally biased region" description="Polar residues" evidence="1">
    <location>
        <begin position="1"/>
        <end position="15"/>
    </location>
</feature>